<accession>R7TDR4</accession>
<sequence length="351" mass="40596">MPVVWTVLTTSTWIVMVIAIDHYVMLAYPLRAAQWSTARMARWVGTAVILLAVLFNLVCWQRYYFVSFHSSVKTIATYLSHLKDDIAGWNKDLYRDVYHISLNYIFIFIVHLTTISVMNLLLITGTTHDFKKELCDFISAVVNSVDFHVNEIYIEYYIEIKEALLVLGCAYNFYIYVLFYKRFRRFLAKLCVCFKPVSAQETSDLPTYHSSVQNHLRFFVISHFVDDTHISASCLAAVVRWVEAETVVLILADVSTVAPIDSADLWFQNKRQNYDKELRGRTFSKGGFRNSCPTIRQHSKQAKRLMWLTNGQSFLTYAISPYLRKADRVNIAIINAKRNKVVRDSQAAFAN</sequence>
<gene>
    <name evidence="2" type="ORF">CAPTEDRAFT_213704</name>
</gene>
<dbReference type="OrthoDB" id="10011262at2759"/>
<keyword evidence="1" id="KW-1133">Transmembrane helix</keyword>
<dbReference type="PANTHER" id="PTHR46641">
    <property type="entry name" value="FMRFAMIDE RECEPTOR-RELATED"/>
    <property type="match status" value="1"/>
</dbReference>
<dbReference type="HOGENOM" id="CLU_790497_0_0_1"/>
<reference evidence="3" key="3">
    <citation type="submission" date="2015-06" db="UniProtKB">
        <authorList>
            <consortium name="EnsemblMetazoa"/>
        </authorList>
    </citation>
    <scope>IDENTIFICATION</scope>
</reference>
<dbReference type="Gene3D" id="1.20.1070.10">
    <property type="entry name" value="Rhodopsin 7-helix transmembrane proteins"/>
    <property type="match status" value="1"/>
</dbReference>
<feature type="transmembrane region" description="Helical" evidence="1">
    <location>
        <begin position="40"/>
        <end position="57"/>
    </location>
</feature>
<reference evidence="4" key="1">
    <citation type="submission" date="2012-12" db="EMBL/GenBank/DDBJ databases">
        <authorList>
            <person name="Hellsten U."/>
            <person name="Grimwood J."/>
            <person name="Chapman J.A."/>
            <person name="Shapiro H."/>
            <person name="Aerts A."/>
            <person name="Otillar R.P."/>
            <person name="Terry A.Y."/>
            <person name="Boore J.L."/>
            <person name="Simakov O."/>
            <person name="Marletaz F."/>
            <person name="Cho S.-J."/>
            <person name="Edsinger-Gonzales E."/>
            <person name="Havlak P."/>
            <person name="Kuo D.-H."/>
            <person name="Larsson T."/>
            <person name="Lv J."/>
            <person name="Arendt D."/>
            <person name="Savage R."/>
            <person name="Osoegawa K."/>
            <person name="de Jong P."/>
            <person name="Lindberg D.R."/>
            <person name="Seaver E.C."/>
            <person name="Weisblat D.A."/>
            <person name="Putnam N.H."/>
            <person name="Grigoriev I.V."/>
            <person name="Rokhsar D.S."/>
        </authorList>
    </citation>
    <scope>NUCLEOTIDE SEQUENCE</scope>
    <source>
        <strain evidence="4">I ESC-2004</strain>
    </source>
</reference>
<dbReference type="Proteomes" id="UP000014760">
    <property type="component" value="Unassembled WGS sequence"/>
</dbReference>
<name>R7TDR4_CAPTE</name>
<evidence type="ECO:0000313" key="2">
    <source>
        <dbReference type="EMBL" id="ELT89206.1"/>
    </source>
</evidence>
<dbReference type="EnsemblMetazoa" id="CapteT213704">
    <property type="protein sequence ID" value="CapteP213704"/>
    <property type="gene ID" value="CapteG213704"/>
</dbReference>
<protein>
    <recommendedName>
        <fullName evidence="5">G-protein coupled receptors family 1 profile domain-containing protein</fullName>
    </recommendedName>
</protein>
<dbReference type="InterPro" id="IPR052954">
    <property type="entry name" value="GPCR-Ligand_Int"/>
</dbReference>
<dbReference type="PANTHER" id="PTHR46641:SF2">
    <property type="entry name" value="FMRFAMIDE RECEPTOR"/>
    <property type="match status" value="1"/>
</dbReference>
<feature type="transmembrane region" description="Helical" evidence="1">
    <location>
        <begin position="102"/>
        <end position="123"/>
    </location>
</feature>
<keyword evidence="4" id="KW-1185">Reference proteome</keyword>
<dbReference type="SUPFAM" id="SSF81321">
    <property type="entry name" value="Family A G protein-coupled receptor-like"/>
    <property type="match status" value="1"/>
</dbReference>
<feature type="transmembrane region" description="Helical" evidence="1">
    <location>
        <begin position="6"/>
        <end position="28"/>
    </location>
</feature>
<evidence type="ECO:0008006" key="5">
    <source>
        <dbReference type="Google" id="ProtNLM"/>
    </source>
</evidence>
<proteinExistence type="predicted"/>
<feature type="transmembrane region" description="Helical" evidence="1">
    <location>
        <begin position="163"/>
        <end position="180"/>
    </location>
</feature>
<dbReference type="EMBL" id="AMQN01032864">
    <property type="status" value="NOT_ANNOTATED_CDS"/>
    <property type="molecule type" value="Genomic_DNA"/>
</dbReference>
<organism evidence="2">
    <name type="scientific">Capitella teleta</name>
    <name type="common">Polychaete worm</name>
    <dbReference type="NCBI Taxonomy" id="283909"/>
    <lineage>
        <taxon>Eukaryota</taxon>
        <taxon>Metazoa</taxon>
        <taxon>Spiralia</taxon>
        <taxon>Lophotrochozoa</taxon>
        <taxon>Annelida</taxon>
        <taxon>Polychaeta</taxon>
        <taxon>Sedentaria</taxon>
        <taxon>Scolecida</taxon>
        <taxon>Capitellidae</taxon>
        <taxon>Capitella</taxon>
    </lineage>
</organism>
<keyword evidence="1" id="KW-0472">Membrane</keyword>
<reference evidence="2 4" key="2">
    <citation type="journal article" date="2013" name="Nature">
        <title>Insights into bilaterian evolution from three spiralian genomes.</title>
        <authorList>
            <person name="Simakov O."/>
            <person name="Marletaz F."/>
            <person name="Cho S.J."/>
            <person name="Edsinger-Gonzales E."/>
            <person name="Havlak P."/>
            <person name="Hellsten U."/>
            <person name="Kuo D.H."/>
            <person name="Larsson T."/>
            <person name="Lv J."/>
            <person name="Arendt D."/>
            <person name="Savage R."/>
            <person name="Osoegawa K."/>
            <person name="de Jong P."/>
            <person name="Grimwood J."/>
            <person name="Chapman J.A."/>
            <person name="Shapiro H."/>
            <person name="Aerts A."/>
            <person name="Otillar R.P."/>
            <person name="Terry A.Y."/>
            <person name="Boore J.L."/>
            <person name="Grigoriev I.V."/>
            <person name="Lindberg D.R."/>
            <person name="Seaver E.C."/>
            <person name="Weisblat D.A."/>
            <person name="Putnam N.H."/>
            <person name="Rokhsar D.S."/>
        </authorList>
    </citation>
    <scope>NUCLEOTIDE SEQUENCE</scope>
    <source>
        <strain evidence="2 4">I ESC-2004</strain>
    </source>
</reference>
<evidence type="ECO:0000313" key="3">
    <source>
        <dbReference type="EnsemblMetazoa" id="CapteP213704"/>
    </source>
</evidence>
<dbReference type="EMBL" id="KB311476">
    <property type="protein sequence ID" value="ELT89206.1"/>
    <property type="molecule type" value="Genomic_DNA"/>
</dbReference>
<evidence type="ECO:0000256" key="1">
    <source>
        <dbReference type="SAM" id="Phobius"/>
    </source>
</evidence>
<dbReference type="AlphaFoldDB" id="R7TDR4"/>
<keyword evidence="1" id="KW-0812">Transmembrane</keyword>
<evidence type="ECO:0000313" key="4">
    <source>
        <dbReference type="Proteomes" id="UP000014760"/>
    </source>
</evidence>